<evidence type="ECO:0000313" key="9">
    <source>
        <dbReference type="Proteomes" id="UP000038045"/>
    </source>
</evidence>
<evidence type="ECO:0000256" key="4">
    <source>
        <dbReference type="ARBA" id="ARBA00022833"/>
    </source>
</evidence>
<keyword evidence="5" id="KW-0539">Nucleus</keyword>
<dbReference type="InterPro" id="IPR036957">
    <property type="entry name" value="Znf_PARP_sf"/>
</dbReference>
<dbReference type="SMART" id="SM01336">
    <property type="entry name" value="zf-PARP"/>
    <property type="match status" value="2"/>
</dbReference>
<evidence type="ECO:0000256" key="5">
    <source>
        <dbReference type="ARBA" id="ARBA00023242"/>
    </source>
</evidence>
<feature type="domain" description="PARP-type" evidence="8">
    <location>
        <begin position="144"/>
        <end position="228"/>
    </location>
</feature>
<reference evidence="10" key="1">
    <citation type="submission" date="2017-02" db="UniProtKB">
        <authorList>
            <consortium name="WormBaseParasite"/>
        </authorList>
    </citation>
    <scope>IDENTIFICATION</scope>
</reference>
<dbReference type="PROSITE" id="PS50064">
    <property type="entry name" value="ZF_PARP_2"/>
    <property type="match status" value="1"/>
</dbReference>
<protein>
    <submittedName>
        <fullName evidence="10">PARP-type domain-containing protein</fullName>
    </submittedName>
</protein>
<name>A0A0N4ZTJ2_PARTI</name>
<sequence length="464" mass="53476">MSRAAKKNRKVVIDLSDEELEGPVIQSSSEDDFKVNESSSDSEVPSESEVSTKSSSGTEPSPVKKKNKKTTKIASSRKNKKNHTDNDDSEEDAKSRKRKHSKENKTKVKKEKKENIEGEDDDGNKRKSVGNKVDNAPRAEELPFAVEYAKTGRATCKHCNSKIDKDELKLCTRFPSPFFDGYQEQGFHFNCFFNRASKVKLFIHNFKGFDWINEKDQNRIKEKIAEVIEDAGGMEEILKEYVPSVIIGKRAAKCAECKEPMEKDEMRISCKNQNFHPACYKDSSKRFFKGSSIEIHHYNDMNDKQREILDGLFPKVEIDVKKEDIDENEQKLKEQAKLMNELKKQFERELTRDEIKDLLEANGHTKEKRSHERNIKCLIELALFGVPENCKKCGSVVEYSESQVKFVCRGKDEDQIKCDFKTKTPNVTRLVVPDKMKESNEYLATKFKPRKKQRVFPKDMIGAE</sequence>
<evidence type="ECO:0000256" key="1">
    <source>
        <dbReference type="ARBA" id="ARBA00004123"/>
    </source>
</evidence>
<feature type="compositionally biased region" description="Basic residues" evidence="7">
    <location>
        <begin position="63"/>
        <end position="81"/>
    </location>
</feature>
<keyword evidence="6" id="KW-0175">Coiled coil</keyword>
<evidence type="ECO:0000256" key="6">
    <source>
        <dbReference type="SAM" id="Coils"/>
    </source>
</evidence>
<keyword evidence="2" id="KW-0479">Metal-binding</keyword>
<feature type="compositionally biased region" description="Basic residues" evidence="7">
    <location>
        <begin position="1"/>
        <end position="10"/>
    </location>
</feature>
<dbReference type="Gene3D" id="2.10.110.10">
    <property type="entry name" value="Cysteine Rich Protein"/>
    <property type="match status" value="1"/>
</dbReference>
<dbReference type="SMART" id="SM01335">
    <property type="entry name" value="PADR1"/>
    <property type="match status" value="1"/>
</dbReference>
<organism evidence="9 10">
    <name type="scientific">Parastrongyloides trichosuri</name>
    <name type="common">Possum-specific nematode worm</name>
    <dbReference type="NCBI Taxonomy" id="131310"/>
    <lineage>
        <taxon>Eukaryota</taxon>
        <taxon>Metazoa</taxon>
        <taxon>Ecdysozoa</taxon>
        <taxon>Nematoda</taxon>
        <taxon>Chromadorea</taxon>
        <taxon>Rhabditida</taxon>
        <taxon>Tylenchina</taxon>
        <taxon>Panagrolaimomorpha</taxon>
        <taxon>Strongyloidoidea</taxon>
        <taxon>Strongyloididae</taxon>
        <taxon>Parastrongyloides</taxon>
    </lineage>
</organism>
<evidence type="ECO:0000313" key="10">
    <source>
        <dbReference type="WBParaSite" id="PTRK_0001182000.1"/>
    </source>
</evidence>
<feature type="region of interest" description="Disordered" evidence="7">
    <location>
        <begin position="1"/>
        <end position="136"/>
    </location>
</feature>
<accession>A0A0N4ZTJ2</accession>
<dbReference type="GO" id="GO:0008270">
    <property type="term" value="F:zinc ion binding"/>
    <property type="evidence" value="ECO:0007669"/>
    <property type="project" value="UniProtKB-KW"/>
</dbReference>
<dbReference type="STRING" id="131310.A0A0N4ZTJ2"/>
<keyword evidence="4" id="KW-0862">Zinc</keyword>
<proteinExistence type="predicted"/>
<dbReference type="AlphaFoldDB" id="A0A0N4ZTJ2"/>
<dbReference type="InterPro" id="IPR049296">
    <property type="entry name" value="PARP1-like_PADR1_N"/>
</dbReference>
<dbReference type="WBParaSite" id="PTRK_0001182000.1">
    <property type="protein sequence ID" value="PTRK_0001182000.1"/>
    <property type="gene ID" value="PTRK_0001182000"/>
</dbReference>
<dbReference type="GO" id="GO:0003677">
    <property type="term" value="F:DNA binding"/>
    <property type="evidence" value="ECO:0007669"/>
    <property type="project" value="InterPro"/>
</dbReference>
<dbReference type="Pfam" id="PF21728">
    <property type="entry name" value="PADR1_N"/>
    <property type="match status" value="1"/>
</dbReference>
<comment type="subcellular location">
    <subcellularLocation>
        <location evidence="1">Nucleus</location>
    </subcellularLocation>
</comment>
<evidence type="ECO:0000256" key="2">
    <source>
        <dbReference type="ARBA" id="ARBA00022723"/>
    </source>
</evidence>
<dbReference type="InterPro" id="IPR001510">
    <property type="entry name" value="Znf_PARP"/>
</dbReference>
<dbReference type="SUPFAM" id="SSF57716">
    <property type="entry name" value="Glucocorticoid receptor-like (DNA-binding domain)"/>
    <property type="match status" value="1"/>
</dbReference>
<feature type="coiled-coil region" evidence="6">
    <location>
        <begin position="318"/>
        <end position="352"/>
    </location>
</feature>
<dbReference type="GO" id="GO:0005634">
    <property type="term" value="C:nucleus"/>
    <property type="evidence" value="ECO:0007669"/>
    <property type="project" value="UniProtKB-SubCell"/>
</dbReference>
<evidence type="ECO:0000259" key="8">
    <source>
        <dbReference type="PROSITE" id="PS50064"/>
    </source>
</evidence>
<keyword evidence="3" id="KW-0863">Zinc-finger</keyword>
<dbReference type="Gene3D" id="3.90.640.80">
    <property type="match status" value="1"/>
</dbReference>
<evidence type="ECO:0000256" key="3">
    <source>
        <dbReference type="ARBA" id="ARBA00022771"/>
    </source>
</evidence>
<dbReference type="Proteomes" id="UP000038045">
    <property type="component" value="Unplaced"/>
</dbReference>
<dbReference type="Gene3D" id="3.30.1740.10">
    <property type="entry name" value="Zinc finger, PARP-type"/>
    <property type="match status" value="1"/>
</dbReference>
<keyword evidence="9" id="KW-1185">Reference proteome</keyword>
<feature type="compositionally biased region" description="Low complexity" evidence="7">
    <location>
        <begin position="37"/>
        <end position="59"/>
    </location>
</feature>
<evidence type="ECO:0000256" key="7">
    <source>
        <dbReference type="SAM" id="MobiDB-lite"/>
    </source>
</evidence>
<feature type="compositionally biased region" description="Basic and acidic residues" evidence="7">
    <location>
        <begin position="103"/>
        <end position="116"/>
    </location>
</feature>
<dbReference type="PROSITE" id="PS52007">
    <property type="entry name" value="PADR1"/>
    <property type="match status" value="1"/>
</dbReference>
<dbReference type="Pfam" id="PF00645">
    <property type="entry name" value="zf-PARP"/>
    <property type="match status" value="1"/>
</dbReference>